<dbReference type="EMBL" id="KB097304">
    <property type="protein sequence ID" value="ESN97667.1"/>
    <property type="molecule type" value="Genomic_DNA"/>
</dbReference>
<dbReference type="eggNOG" id="ENOG502RTBD">
    <property type="taxonomic scope" value="Eukaryota"/>
</dbReference>
<protein>
    <recommendedName>
        <fullName evidence="4">WSC domain-containing protein</fullName>
    </recommendedName>
</protein>
<dbReference type="CTD" id="20206396"/>
<gene>
    <name evidence="2" type="primary">20206396</name>
    <name evidence="1" type="ORF">HELRODRAFT_177722</name>
</gene>
<sequence length="503" mass="55941">MPKSNSMYAVGVEWCLLWCDKNKKYYAIKENMCFCSSELAAEDKLVQSNECFACLNGFLCGGVFTFAVYERNEYAVVGCFKIVNIKHGISVSSEIGCVNECYNLMFKYVIRKKSNEKSCQCGNKIEFDSQIAMDSCFNDMFLVFDVSIDTDMYNKSTIYQYCLNDEKESFPGTTPTTQTLAAFPGTTSTTQTLTQPTTKVYVNKCGENNGGCGDSVCIEVEPDNGAGVEANAGVKCYSPDEEFIEVPEIKVQYNYTYKGCFEIMHANDNLATASLESCFDFCSDSLFYGMKDRKYCACANNLENEVSANKCNKNCTEGLSCGGKATYSVYASKKSSESIDVGCYKYLELEHKHDQFLSKTLCLQKCKNFGFPYSGTTSDSCQCGRKIKFKDQVNIEKCRSSSSELVLLTDVSPDVNVYDKPTKYNYCINDKVESKKPYCRSGVCSLGWTGALCDNRDCSTNNGGCNETMMCVPEIVNNLMVVKCLCENGSTNVNGSFCQSEFI</sequence>
<reference evidence="1 3" key="2">
    <citation type="journal article" date="2013" name="Nature">
        <title>Insights into bilaterian evolution from three spiralian genomes.</title>
        <authorList>
            <person name="Simakov O."/>
            <person name="Marletaz F."/>
            <person name="Cho S.J."/>
            <person name="Edsinger-Gonzales E."/>
            <person name="Havlak P."/>
            <person name="Hellsten U."/>
            <person name="Kuo D.H."/>
            <person name="Larsson T."/>
            <person name="Lv J."/>
            <person name="Arendt D."/>
            <person name="Savage R."/>
            <person name="Osoegawa K."/>
            <person name="de Jong P."/>
            <person name="Grimwood J."/>
            <person name="Chapman J.A."/>
            <person name="Shapiro H."/>
            <person name="Aerts A."/>
            <person name="Otillar R.P."/>
            <person name="Terry A.Y."/>
            <person name="Boore J.L."/>
            <person name="Grigoriev I.V."/>
            <person name="Lindberg D.R."/>
            <person name="Seaver E.C."/>
            <person name="Weisblat D.A."/>
            <person name="Putnam N.H."/>
            <person name="Rokhsar D.S."/>
        </authorList>
    </citation>
    <scope>NUCLEOTIDE SEQUENCE</scope>
</reference>
<dbReference type="RefSeq" id="XP_009024128.1">
    <property type="nucleotide sequence ID" value="XM_009025880.1"/>
</dbReference>
<dbReference type="GO" id="GO:0005886">
    <property type="term" value="C:plasma membrane"/>
    <property type="evidence" value="ECO:0000318"/>
    <property type="project" value="GO_Central"/>
</dbReference>
<dbReference type="GeneID" id="20206396"/>
<dbReference type="AlphaFoldDB" id="T1FC47"/>
<dbReference type="GO" id="GO:0007165">
    <property type="term" value="P:signal transduction"/>
    <property type="evidence" value="ECO:0000318"/>
    <property type="project" value="GO_Central"/>
</dbReference>
<dbReference type="EnsemblMetazoa" id="HelroT177722">
    <property type="protein sequence ID" value="HelroP177722"/>
    <property type="gene ID" value="HelroG177722"/>
</dbReference>
<evidence type="ECO:0000313" key="2">
    <source>
        <dbReference type="EnsemblMetazoa" id="HelroP177722"/>
    </source>
</evidence>
<dbReference type="KEGG" id="hro:HELRODRAFT_177722"/>
<evidence type="ECO:0008006" key="4">
    <source>
        <dbReference type="Google" id="ProtNLM"/>
    </source>
</evidence>
<dbReference type="InParanoid" id="T1FC47"/>
<dbReference type="Proteomes" id="UP000015101">
    <property type="component" value="Unassembled WGS sequence"/>
</dbReference>
<proteinExistence type="predicted"/>
<dbReference type="GO" id="GO:0004888">
    <property type="term" value="F:transmembrane signaling receptor activity"/>
    <property type="evidence" value="ECO:0000318"/>
    <property type="project" value="GO_Central"/>
</dbReference>
<evidence type="ECO:0000313" key="1">
    <source>
        <dbReference type="EMBL" id="ESN97667.1"/>
    </source>
</evidence>
<accession>T1FC47</accession>
<organism evidence="2 3">
    <name type="scientific">Helobdella robusta</name>
    <name type="common">Californian leech</name>
    <dbReference type="NCBI Taxonomy" id="6412"/>
    <lineage>
        <taxon>Eukaryota</taxon>
        <taxon>Metazoa</taxon>
        <taxon>Spiralia</taxon>
        <taxon>Lophotrochozoa</taxon>
        <taxon>Annelida</taxon>
        <taxon>Clitellata</taxon>
        <taxon>Hirudinea</taxon>
        <taxon>Rhynchobdellida</taxon>
        <taxon>Glossiphoniidae</taxon>
        <taxon>Helobdella</taxon>
    </lineage>
</organism>
<keyword evidence="3" id="KW-1185">Reference proteome</keyword>
<reference evidence="3" key="1">
    <citation type="submission" date="2012-12" db="EMBL/GenBank/DDBJ databases">
        <authorList>
            <person name="Hellsten U."/>
            <person name="Grimwood J."/>
            <person name="Chapman J.A."/>
            <person name="Shapiro H."/>
            <person name="Aerts A."/>
            <person name="Otillar R.P."/>
            <person name="Terry A.Y."/>
            <person name="Boore J.L."/>
            <person name="Simakov O."/>
            <person name="Marletaz F."/>
            <person name="Cho S.-J."/>
            <person name="Edsinger-Gonzales E."/>
            <person name="Havlak P."/>
            <person name="Kuo D.-H."/>
            <person name="Larsson T."/>
            <person name="Lv J."/>
            <person name="Arendt D."/>
            <person name="Savage R."/>
            <person name="Osoegawa K."/>
            <person name="de Jong P."/>
            <person name="Lindberg D.R."/>
            <person name="Seaver E.C."/>
            <person name="Weisblat D.A."/>
            <person name="Putnam N.H."/>
            <person name="Grigoriev I.V."/>
            <person name="Rokhsar D.S."/>
        </authorList>
    </citation>
    <scope>NUCLEOTIDE SEQUENCE</scope>
</reference>
<evidence type="ECO:0000313" key="3">
    <source>
        <dbReference type="Proteomes" id="UP000015101"/>
    </source>
</evidence>
<dbReference type="HOGENOM" id="CLU_015473_0_0_1"/>
<reference evidence="2" key="3">
    <citation type="submission" date="2015-06" db="UniProtKB">
        <authorList>
            <consortium name="EnsemblMetazoa"/>
        </authorList>
    </citation>
    <scope>IDENTIFICATION</scope>
</reference>
<dbReference type="EMBL" id="AMQM01006151">
    <property type="status" value="NOT_ANNOTATED_CDS"/>
    <property type="molecule type" value="Genomic_DNA"/>
</dbReference>
<name>T1FC47_HELRO</name>